<feature type="domain" description="Tyrosine-protein kinase G-rich" evidence="12">
    <location>
        <begin position="408"/>
        <end position="476"/>
    </location>
</feature>
<dbReference type="EMBL" id="WTYE01000001">
    <property type="protein sequence ID" value="MXP33653.1"/>
    <property type="molecule type" value="Genomic_DNA"/>
</dbReference>
<evidence type="ECO:0000256" key="7">
    <source>
        <dbReference type="ARBA" id="ARBA00023136"/>
    </source>
</evidence>
<keyword evidence="8" id="KW-0175">Coiled coil</keyword>
<keyword evidence="13" id="KW-0808">Transferase</keyword>
<name>A0A845ANY9_9SPHN</name>
<dbReference type="Pfam" id="PF13807">
    <property type="entry name" value="GNVR"/>
    <property type="match status" value="1"/>
</dbReference>
<dbReference type="SUPFAM" id="SSF52540">
    <property type="entry name" value="P-loop containing nucleoside triphosphate hydrolases"/>
    <property type="match status" value="1"/>
</dbReference>
<dbReference type="EMBL" id="WTYE01000001">
    <property type="protein sequence ID" value="MXP30893.1"/>
    <property type="molecule type" value="Genomic_DNA"/>
</dbReference>
<evidence type="ECO:0000256" key="4">
    <source>
        <dbReference type="ARBA" id="ARBA00022741"/>
    </source>
</evidence>
<keyword evidence="13" id="KW-0418">Kinase</keyword>
<feature type="domain" description="CobQ/CobB/MinD/ParA nucleotide binding" evidence="10">
    <location>
        <begin position="544"/>
        <end position="717"/>
    </location>
</feature>
<dbReference type="GO" id="GO:0005886">
    <property type="term" value="C:plasma membrane"/>
    <property type="evidence" value="ECO:0007669"/>
    <property type="project" value="UniProtKB-SubCell"/>
</dbReference>
<evidence type="ECO:0000259" key="12">
    <source>
        <dbReference type="Pfam" id="PF13807"/>
    </source>
</evidence>
<dbReference type="InterPro" id="IPR003856">
    <property type="entry name" value="LPS_length_determ_N"/>
</dbReference>
<keyword evidence="6 9" id="KW-1133">Transmembrane helix</keyword>
<keyword evidence="4" id="KW-0547">Nucleotide-binding</keyword>
<dbReference type="InterPro" id="IPR032807">
    <property type="entry name" value="GNVR"/>
</dbReference>
<protein>
    <submittedName>
        <fullName evidence="13">Polysaccharide biosynthesis tyrosine autokinase</fullName>
        <ecNumber evidence="13">2.7.10.2</ecNumber>
    </submittedName>
</protein>
<dbReference type="InterPro" id="IPR027417">
    <property type="entry name" value="P-loop_NTPase"/>
</dbReference>
<evidence type="ECO:0000313" key="14">
    <source>
        <dbReference type="EMBL" id="MXP33653.1"/>
    </source>
</evidence>
<evidence type="ECO:0000259" key="11">
    <source>
        <dbReference type="Pfam" id="PF02706"/>
    </source>
</evidence>
<gene>
    <name evidence="13" type="ORF">GRI94_03540</name>
    <name evidence="14" type="ORF">GRI94_17630</name>
</gene>
<dbReference type="PANTHER" id="PTHR32309:SF13">
    <property type="entry name" value="FERRIC ENTEROBACTIN TRANSPORT PROTEIN FEPE"/>
    <property type="match status" value="1"/>
</dbReference>
<keyword evidence="2" id="KW-1003">Cell membrane</keyword>
<dbReference type="EC" id="2.7.10.2" evidence="13"/>
<organism evidence="13 15">
    <name type="scientific">Parerythrobacter jejuensis</name>
    <dbReference type="NCBI Taxonomy" id="795812"/>
    <lineage>
        <taxon>Bacteria</taxon>
        <taxon>Pseudomonadati</taxon>
        <taxon>Pseudomonadota</taxon>
        <taxon>Alphaproteobacteria</taxon>
        <taxon>Sphingomonadales</taxon>
        <taxon>Erythrobacteraceae</taxon>
        <taxon>Parerythrobacter</taxon>
    </lineage>
</organism>
<dbReference type="PANTHER" id="PTHR32309">
    <property type="entry name" value="TYROSINE-PROTEIN KINASE"/>
    <property type="match status" value="1"/>
</dbReference>
<evidence type="ECO:0000256" key="9">
    <source>
        <dbReference type="SAM" id="Phobius"/>
    </source>
</evidence>
<evidence type="ECO:0000256" key="3">
    <source>
        <dbReference type="ARBA" id="ARBA00022692"/>
    </source>
</evidence>
<feature type="domain" description="Polysaccharide chain length determinant N-terminal" evidence="11">
    <location>
        <begin position="34"/>
        <end position="123"/>
    </location>
</feature>
<proteinExistence type="predicted"/>
<comment type="caution">
    <text evidence="13">The sequence shown here is derived from an EMBL/GenBank/DDBJ whole genome shotgun (WGS) entry which is preliminary data.</text>
</comment>
<dbReference type="CDD" id="cd05387">
    <property type="entry name" value="BY-kinase"/>
    <property type="match status" value="1"/>
</dbReference>
<dbReference type="Proteomes" id="UP000446786">
    <property type="component" value="Unassembled WGS sequence"/>
</dbReference>
<dbReference type="RefSeq" id="WP_160778392.1">
    <property type="nucleotide sequence ID" value="NZ_BAAAZF010000001.1"/>
</dbReference>
<evidence type="ECO:0000256" key="6">
    <source>
        <dbReference type="ARBA" id="ARBA00022989"/>
    </source>
</evidence>
<dbReference type="Gene3D" id="6.10.140.910">
    <property type="match status" value="1"/>
</dbReference>
<dbReference type="Gene3D" id="3.40.50.300">
    <property type="entry name" value="P-loop containing nucleotide triphosphate hydrolases"/>
    <property type="match status" value="1"/>
</dbReference>
<keyword evidence="3 9" id="KW-0812">Transmembrane</keyword>
<evidence type="ECO:0000256" key="1">
    <source>
        <dbReference type="ARBA" id="ARBA00004651"/>
    </source>
</evidence>
<feature type="transmembrane region" description="Helical" evidence="9">
    <location>
        <begin position="46"/>
        <end position="66"/>
    </location>
</feature>
<dbReference type="InterPro" id="IPR005702">
    <property type="entry name" value="Wzc-like_C"/>
</dbReference>
<evidence type="ECO:0000256" key="5">
    <source>
        <dbReference type="ARBA" id="ARBA00022840"/>
    </source>
</evidence>
<dbReference type="Pfam" id="PF02706">
    <property type="entry name" value="Wzz"/>
    <property type="match status" value="1"/>
</dbReference>
<dbReference type="GO" id="GO:0005524">
    <property type="term" value="F:ATP binding"/>
    <property type="evidence" value="ECO:0007669"/>
    <property type="project" value="UniProtKB-KW"/>
</dbReference>
<keyword evidence="7 9" id="KW-0472">Membrane</keyword>
<evidence type="ECO:0000313" key="15">
    <source>
        <dbReference type="Proteomes" id="UP000446786"/>
    </source>
</evidence>
<feature type="coiled-coil region" evidence="8">
    <location>
        <begin position="222"/>
        <end position="249"/>
    </location>
</feature>
<evidence type="ECO:0000256" key="2">
    <source>
        <dbReference type="ARBA" id="ARBA00022475"/>
    </source>
</evidence>
<evidence type="ECO:0000313" key="13">
    <source>
        <dbReference type="EMBL" id="MXP30893.1"/>
    </source>
</evidence>
<dbReference type="GO" id="GO:0004715">
    <property type="term" value="F:non-membrane spanning protein tyrosine kinase activity"/>
    <property type="evidence" value="ECO:0007669"/>
    <property type="project" value="UniProtKB-EC"/>
</dbReference>
<reference evidence="13 15" key="1">
    <citation type="submission" date="2019-12" db="EMBL/GenBank/DDBJ databases">
        <title>Genomic-based taxomic classification of the family Erythrobacteraceae.</title>
        <authorList>
            <person name="Xu L."/>
        </authorList>
    </citation>
    <scope>NUCLEOTIDE SEQUENCE [LARGE SCALE GENOMIC DNA]</scope>
    <source>
        <strain evidence="13 15">JCM 16677</strain>
    </source>
</reference>
<evidence type="ECO:0000259" key="10">
    <source>
        <dbReference type="Pfam" id="PF01656"/>
    </source>
</evidence>
<dbReference type="NCBIfam" id="TIGR01007">
    <property type="entry name" value="eps_fam"/>
    <property type="match status" value="1"/>
</dbReference>
<dbReference type="InterPro" id="IPR002586">
    <property type="entry name" value="CobQ/CobB/MinD/ParA_Nub-bd_dom"/>
</dbReference>
<dbReference type="OrthoDB" id="230260at2"/>
<accession>A0A845ANY9</accession>
<keyword evidence="15" id="KW-1185">Reference proteome</keyword>
<dbReference type="AlphaFoldDB" id="A0A845ANY9"/>
<sequence length="735" mass="80433">MSQNARSEAESTQFEADPALLTADPQGAALGPALLHYWNILKRRRFVIAGVVVGAIMMGLVATLLMPKQYTAISRIEIDREKREISTGDGLESSDASRDLEFYQTQYSLLESRSLAMRVSKKLKLAANERFFDTHGAAPEDGNDFATANIALSAADRAEREKQVVELLLDHLSIRPLRGSALIDVAYRSTSPEISASIANAWVEEYIQSNLDRRYSSASSAREFLEERLQTLRVRLEESERNIVNYAANNDIITVVGSSDGTVEGERTLLASNLEALNQALVGAIAERVRAESRAKEASSSLSAELLANTSIGTLRQRRAELSAEVERLKTQFEEGYPALEASQQQLRELDRSIAQEEARVRNIRSSARADEYREALRRENDLRQRVTDLKLELESQRRAGIQYNIYRRDVDTSRELYNGLLQRFKEIGAAGVGLNNISIVDRAEVPDEPSSPNLPINMALALLAGLILSGGLVFALEQIDEGLESPRDVANLLGQTLLGGVPRVADFTLADLQDPKSELSEAYTTIWSNLAFSSPRGLPRSLVFTSTKPNEGKTISSTALALIIARAGKRVLLVDGDLRSPSVHLFVGTSNERGYANYLAGDDDWRGLVQDSSFKNLSVISTGPKPPNPAELLSSDRTKQLIDSLSSEYDLVIIDAPPVLGLADAPLLAREVEGCVFVSEVAGAPAREINASINRLHAVQVNVLGVVLTKIDEQAHGYGYGYGYGYGNSGDQDL</sequence>
<keyword evidence="5" id="KW-0067">ATP-binding</keyword>
<dbReference type="InterPro" id="IPR050445">
    <property type="entry name" value="Bact_polysacc_biosynth/exp"/>
</dbReference>
<evidence type="ECO:0000256" key="8">
    <source>
        <dbReference type="SAM" id="Coils"/>
    </source>
</evidence>
<dbReference type="Pfam" id="PF01656">
    <property type="entry name" value="CbiA"/>
    <property type="match status" value="1"/>
</dbReference>
<comment type="subcellular location">
    <subcellularLocation>
        <location evidence="1">Cell membrane</location>
        <topology evidence="1">Multi-pass membrane protein</topology>
    </subcellularLocation>
</comment>
<feature type="coiled-coil region" evidence="8">
    <location>
        <begin position="274"/>
        <end position="400"/>
    </location>
</feature>